<evidence type="ECO:0000313" key="6">
    <source>
        <dbReference type="EMBL" id="KJV36512.1"/>
    </source>
</evidence>
<organism evidence="6 7">
    <name type="scientific">Luteibacter yeojuensis</name>
    <dbReference type="NCBI Taxonomy" id="345309"/>
    <lineage>
        <taxon>Bacteria</taxon>
        <taxon>Pseudomonadati</taxon>
        <taxon>Pseudomonadota</taxon>
        <taxon>Gammaproteobacteria</taxon>
        <taxon>Lysobacterales</taxon>
        <taxon>Rhodanobacteraceae</taxon>
        <taxon>Luteibacter</taxon>
    </lineage>
</organism>
<feature type="domain" description="Periplasmic binding protein" evidence="5">
    <location>
        <begin position="45"/>
        <end position="295"/>
    </location>
</feature>
<dbReference type="CDD" id="cd06323">
    <property type="entry name" value="PBP1_ribose_binding"/>
    <property type="match status" value="1"/>
</dbReference>
<protein>
    <submittedName>
        <fullName evidence="6">D-ribose transporter subunit RbsB</fullName>
    </submittedName>
</protein>
<dbReference type="GO" id="GO:0030246">
    <property type="term" value="F:carbohydrate binding"/>
    <property type="evidence" value="ECO:0007669"/>
    <property type="project" value="UniProtKB-ARBA"/>
</dbReference>
<dbReference type="NCBIfam" id="NF007936">
    <property type="entry name" value="PRK10653.1"/>
    <property type="match status" value="1"/>
</dbReference>
<name>A0A0F3KZW5_9GAMM</name>
<dbReference type="OrthoDB" id="4827464at2"/>
<dbReference type="AlphaFoldDB" id="A0A0F3KZW5"/>
<evidence type="ECO:0000256" key="2">
    <source>
        <dbReference type="ARBA" id="ARBA00007639"/>
    </source>
</evidence>
<keyword evidence="7" id="KW-1185">Reference proteome</keyword>
<dbReference type="PATRIC" id="fig|345309.4.peg.3796"/>
<dbReference type="PROSITE" id="PS51257">
    <property type="entry name" value="PROKAR_LIPOPROTEIN"/>
    <property type="match status" value="1"/>
</dbReference>
<dbReference type="RefSeq" id="WP_045828254.1">
    <property type="nucleotide sequence ID" value="NZ_JZRB01000007.1"/>
</dbReference>
<dbReference type="Pfam" id="PF13407">
    <property type="entry name" value="Peripla_BP_4"/>
    <property type="match status" value="1"/>
</dbReference>
<dbReference type="InterPro" id="IPR028082">
    <property type="entry name" value="Peripla_BP_I"/>
</dbReference>
<proteinExistence type="inferred from homology"/>
<gene>
    <name evidence="6" type="ORF">VI08_03965</name>
</gene>
<evidence type="ECO:0000313" key="7">
    <source>
        <dbReference type="Proteomes" id="UP000033651"/>
    </source>
</evidence>
<dbReference type="PANTHER" id="PTHR46847:SF1">
    <property type="entry name" value="D-ALLOSE-BINDING PERIPLASMIC PROTEIN-RELATED"/>
    <property type="match status" value="1"/>
</dbReference>
<evidence type="ECO:0000256" key="4">
    <source>
        <dbReference type="SAM" id="SignalP"/>
    </source>
</evidence>
<keyword evidence="3 4" id="KW-0732">Signal</keyword>
<dbReference type="EMBL" id="JZRB01000007">
    <property type="protein sequence ID" value="KJV36512.1"/>
    <property type="molecule type" value="Genomic_DNA"/>
</dbReference>
<dbReference type="SUPFAM" id="SSF53822">
    <property type="entry name" value="Periplasmic binding protein-like I"/>
    <property type="match status" value="1"/>
</dbReference>
<feature type="signal peptide" evidence="4">
    <location>
        <begin position="1"/>
        <end position="22"/>
    </location>
</feature>
<sequence length="311" mass="31596">MRKLTFLAAAAATLLAACSQQGPGESAPAAAGTAGGAAAGGKPVVGLALSTQNNPFFVELKDGAQKAADAAGVQLVVVDAQDDPARQISSVEDLIQKRVSVILLNPTDSSALAGAVQSAQRANIPVVTLDRGVDGAEVASHIASDNIAGGKMAADFLAKQLGGKGNIIELQGVAGTSAARERGKGFDDEIATTGMKVVAQQPANFDRAQGLSVSENLLQANSDAQAIFAQNDEMALGAVQALAGKNKKVLVVGFDGTPDGKKAVQDGQMAATVAQQPEEIGRLGVETAKKLIDKQPVDKSIAVPLKLLTKE</sequence>
<evidence type="ECO:0000256" key="1">
    <source>
        <dbReference type="ARBA" id="ARBA00004196"/>
    </source>
</evidence>
<evidence type="ECO:0000256" key="3">
    <source>
        <dbReference type="ARBA" id="ARBA00022729"/>
    </source>
</evidence>
<dbReference type="PANTHER" id="PTHR46847">
    <property type="entry name" value="D-ALLOSE-BINDING PERIPLASMIC PROTEIN-RELATED"/>
    <property type="match status" value="1"/>
</dbReference>
<comment type="similarity">
    <text evidence="2">Belongs to the bacterial solute-binding protein 2 family.</text>
</comment>
<evidence type="ECO:0000259" key="5">
    <source>
        <dbReference type="Pfam" id="PF13407"/>
    </source>
</evidence>
<dbReference type="InterPro" id="IPR025997">
    <property type="entry name" value="SBP_2_dom"/>
</dbReference>
<dbReference type="Gene3D" id="3.40.50.2300">
    <property type="match status" value="2"/>
</dbReference>
<comment type="caution">
    <text evidence="6">The sequence shown here is derived from an EMBL/GenBank/DDBJ whole genome shotgun (WGS) entry which is preliminary data.</text>
</comment>
<comment type="subcellular location">
    <subcellularLocation>
        <location evidence="1">Cell envelope</location>
    </subcellularLocation>
</comment>
<dbReference type="Proteomes" id="UP000033651">
    <property type="component" value="Unassembled WGS sequence"/>
</dbReference>
<dbReference type="GO" id="GO:0030313">
    <property type="term" value="C:cell envelope"/>
    <property type="evidence" value="ECO:0007669"/>
    <property type="project" value="UniProtKB-SubCell"/>
</dbReference>
<reference evidence="6 7" key="1">
    <citation type="submission" date="2015-03" db="EMBL/GenBank/DDBJ databases">
        <title>Draft genome sequence of Luteibacter yeojuensis strain SU11.</title>
        <authorList>
            <person name="Sulaiman J."/>
            <person name="Priya K."/>
            <person name="Chan K.-G."/>
        </authorList>
    </citation>
    <scope>NUCLEOTIDE SEQUENCE [LARGE SCALE GENOMIC DNA]</scope>
    <source>
        <strain evidence="6 7">SU11</strain>
    </source>
</reference>
<dbReference type="GO" id="GO:0055085">
    <property type="term" value="P:transmembrane transport"/>
    <property type="evidence" value="ECO:0007669"/>
    <property type="project" value="UniProtKB-ARBA"/>
</dbReference>
<accession>A0A0F3KZW5</accession>
<feature type="chain" id="PRO_5002463268" evidence="4">
    <location>
        <begin position="23"/>
        <end position="311"/>
    </location>
</feature>